<accession>A0ACC1TVX5</accession>
<organism evidence="1 2">
    <name type="scientific">Lentinula aff. lateritia</name>
    <dbReference type="NCBI Taxonomy" id="2804960"/>
    <lineage>
        <taxon>Eukaryota</taxon>
        <taxon>Fungi</taxon>
        <taxon>Dikarya</taxon>
        <taxon>Basidiomycota</taxon>
        <taxon>Agaricomycotina</taxon>
        <taxon>Agaricomycetes</taxon>
        <taxon>Agaricomycetidae</taxon>
        <taxon>Agaricales</taxon>
        <taxon>Marasmiineae</taxon>
        <taxon>Omphalotaceae</taxon>
        <taxon>Lentinula</taxon>
    </lineage>
</organism>
<protein>
    <submittedName>
        <fullName evidence="1">Uncharacterized protein</fullName>
    </submittedName>
</protein>
<gene>
    <name evidence="1" type="ORF">F5876DRAFT_67230</name>
</gene>
<name>A0ACC1TVX5_9AGAR</name>
<keyword evidence="2" id="KW-1185">Reference proteome</keyword>
<reference evidence="1" key="1">
    <citation type="submission" date="2022-09" db="EMBL/GenBank/DDBJ databases">
        <title>A Global Phylogenomic Analysis of the Shiitake Genus Lentinula.</title>
        <authorList>
            <consortium name="DOE Joint Genome Institute"/>
            <person name="Sierra-Patev S."/>
            <person name="Min B."/>
            <person name="Naranjo-Ortiz M."/>
            <person name="Looney B."/>
            <person name="Konkel Z."/>
            <person name="Slot J.C."/>
            <person name="Sakamoto Y."/>
            <person name="Steenwyk J.L."/>
            <person name="Rokas A."/>
            <person name="Carro J."/>
            <person name="Camarero S."/>
            <person name="Ferreira P."/>
            <person name="Molpeceres G."/>
            <person name="Ruiz-Duenas F.J."/>
            <person name="Serrano A."/>
            <person name="Henrissat B."/>
            <person name="Drula E."/>
            <person name="Hughes K.W."/>
            <person name="Mata J.L."/>
            <person name="Ishikawa N.K."/>
            <person name="Vargas-Isla R."/>
            <person name="Ushijima S."/>
            <person name="Smith C.A."/>
            <person name="Ahrendt S."/>
            <person name="Andreopoulos W."/>
            <person name="He G."/>
            <person name="Labutti K."/>
            <person name="Lipzen A."/>
            <person name="Ng V."/>
            <person name="Riley R."/>
            <person name="Sandor L."/>
            <person name="Barry K."/>
            <person name="Martinez A.T."/>
            <person name="Xiao Y."/>
            <person name="Gibbons J.G."/>
            <person name="Terashima K."/>
            <person name="Grigoriev I.V."/>
            <person name="Hibbett D.S."/>
        </authorList>
    </citation>
    <scope>NUCLEOTIDE SEQUENCE</scope>
    <source>
        <strain evidence="1">TMI1499</strain>
    </source>
</reference>
<evidence type="ECO:0000313" key="2">
    <source>
        <dbReference type="Proteomes" id="UP001163835"/>
    </source>
</evidence>
<dbReference type="EMBL" id="MU795218">
    <property type="protein sequence ID" value="KAJ3808506.1"/>
    <property type="molecule type" value="Genomic_DNA"/>
</dbReference>
<comment type="caution">
    <text evidence="1">The sequence shown here is derived from an EMBL/GenBank/DDBJ whole genome shotgun (WGS) entry which is preliminary data.</text>
</comment>
<sequence length="157" mass="17876">MVTMLVLEGIIVEDKLLLAGRRTVVGDSLNPNSYYHALYASSLSTTTISAQYSLALMSEHNCILTMYGTKQKCKIFKPHQIQVLNTALEKWNNYPLHEIKKQLAKELSLTNQQVKTWFQVIDVQCQQKISILLVDAEPQTEIAQRNYRNGNSNAQTF</sequence>
<evidence type="ECO:0000313" key="1">
    <source>
        <dbReference type="EMBL" id="KAJ3808506.1"/>
    </source>
</evidence>
<proteinExistence type="predicted"/>
<dbReference type="Proteomes" id="UP001163835">
    <property type="component" value="Unassembled WGS sequence"/>
</dbReference>